<organism evidence="2 3">
    <name type="scientific">Angustibacter aerolatus</name>
    <dbReference type="NCBI Taxonomy" id="1162965"/>
    <lineage>
        <taxon>Bacteria</taxon>
        <taxon>Bacillati</taxon>
        <taxon>Actinomycetota</taxon>
        <taxon>Actinomycetes</taxon>
        <taxon>Kineosporiales</taxon>
        <taxon>Kineosporiaceae</taxon>
    </lineage>
</organism>
<evidence type="ECO:0000313" key="2">
    <source>
        <dbReference type="EMBL" id="GMA86509.1"/>
    </source>
</evidence>
<dbReference type="EMBL" id="BSUZ01000001">
    <property type="protein sequence ID" value="GMA86509.1"/>
    <property type="molecule type" value="Genomic_DNA"/>
</dbReference>
<feature type="region of interest" description="Disordered" evidence="1">
    <location>
        <begin position="1"/>
        <end position="30"/>
    </location>
</feature>
<keyword evidence="3" id="KW-1185">Reference proteome</keyword>
<accession>A0ABQ6JHA8</accession>
<name>A0ABQ6JHA8_9ACTN</name>
<evidence type="ECO:0000256" key="1">
    <source>
        <dbReference type="SAM" id="MobiDB-lite"/>
    </source>
</evidence>
<protein>
    <submittedName>
        <fullName evidence="2">Uncharacterized protein</fullName>
    </submittedName>
</protein>
<feature type="compositionally biased region" description="Low complexity" evidence="1">
    <location>
        <begin position="9"/>
        <end position="25"/>
    </location>
</feature>
<gene>
    <name evidence="2" type="ORF">GCM10025868_17590</name>
</gene>
<comment type="caution">
    <text evidence="2">The sequence shown here is derived from an EMBL/GenBank/DDBJ whole genome shotgun (WGS) entry which is preliminary data.</text>
</comment>
<dbReference type="Proteomes" id="UP001157017">
    <property type="component" value="Unassembled WGS sequence"/>
</dbReference>
<reference evidence="3" key="1">
    <citation type="journal article" date="2019" name="Int. J. Syst. Evol. Microbiol.">
        <title>The Global Catalogue of Microorganisms (GCM) 10K type strain sequencing project: providing services to taxonomists for standard genome sequencing and annotation.</title>
        <authorList>
            <consortium name="The Broad Institute Genomics Platform"/>
            <consortium name="The Broad Institute Genome Sequencing Center for Infectious Disease"/>
            <person name="Wu L."/>
            <person name="Ma J."/>
        </authorList>
    </citation>
    <scope>NUCLEOTIDE SEQUENCE [LARGE SCALE GENOMIC DNA]</scope>
    <source>
        <strain evidence="3">NBRC 108730</strain>
    </source>
</reference>
<sequence length="86" mass="9136">MNTCTATASNRSRSYRGRGSPDGSRLTPSIIPRPVGTRLLSGKRVLAYGVAVGDVYKALADPTRRALLDEPARARRPDPVRACAAG</sequence>
<proteinExistence type="predicted"/>
<evidence type="ECO:0000313" key="3">
    <source>
        <dbReference type="Proteomes" id="UP001157017"/>
    </source>
</evidence>